<gene>
    <name evidence="2" type="ORF">ME3_01248</name>
</gene>
<dbReference type="Gene3D" id="2.40.50.90">
    <property type="match status" value="1"/>
</dbReference>
<dbReference type="InterPro" id="IPR035437">
    <property type="entry name" value="SNase_OB-fold_sf"/>
</dbReference>
<protein>
    <recommendedName>
        <fullName evidence="4">TNase-like domain-containing protein</fullName>
    </recommendedName>
</protein>
<keyword evidence="1" id="KW-0472">Membrane</keyword>
<keyword evidence="1" id="KW-1133">Transmembrane helix</keyword>
<dbReference type="eggNOG" id="COG1525">
    <property type="taxonomic scope" value="Bacteria"/>
</dbReference>
<dbReference type="HOGENOM" id="CLU_1122855_0_0_5"/>
<dbReference type="PATRIC" id="fig|1094557.3.peg.1296"/>
<dbReference type="AlphaFoldDB" id="J0ZIP8"/>
<keyword evidence="3" id="KW-1185">Reference proteome</keyword>
<accession>J0ZIP8</accession>
<name>J0ZIP8_9HYPH</name>
<evidence type="ECO:0008006" key="4">
    <source>
        <dbReference type="Google" id="ProtNLM"/>
    </source>
</evidence>
<organism evidence="2 3">
    <name type="scientific">Bartonella melophagi K-2C</name>
    <dbReference type="NCBI Taxonomy" id="1094557"/>
    <lineage>
        <taxon>Bacteria</taxon>
        <taxon>Pseudomonadati</taxon>
        <taxon>Pseudomonadota</taxon>
        <taxon>Alphaproteobacteria</taxon>
        <taxon>Hyphomicrobiales</taxon>
        <taxon>Bartonellaceae</taxon>
        <taxon>Bartonella</taxon>
    </lineage>
</organism>
<dbReference type="SUPFAM" id="SSF50199">
    <property type="entry name" value="Staphylococcal nuclease"/>
    <property type="match status" value="1"/>
</dbReference>
<comment type="caution">
    <text evidence="2">The sequence shown here is derived from an EMBL/GenBank/DDBJ whole genome shotgun (WGS) entry which is preliminary data.</text>
</comment>
<proteinExistence type="predicted"/>
<dbReference type="NCBIfam" id="NF005083">
    <property type="entry name" value="PRK06518.1-3"/>
    <property type="match status" value="1"/>
</dbReference>
<dbReference type="EMBL" id="AIMA01000032">
    <property type="protein sequence ID" value="EJF88093.1"/>
    <property type="molecule type" value="Genomic_DNA"/>
</dbReference>
<feature type="transmembrane region" description="Helical" evidence="1">
    <location>
        <begin position="23"/>
        <end position="40"/>
    </location>
</feature>
<keyword evidence="1" id="KW-0812">Transmembrane</keyword>
<evidence type="ECO:0000313" key="2">
    <source>
        <dbReference type="EMBL" id="EJF88093.1"/>
    </source>
</evidence>
<dbReference type="Proteomes" id="UP000009017">
    <property type="component" value="Unassembled WGS sequence"/>
</dbReference>
<sequence length="251" mass="29243">MQLFHENNNFITMDINRKVFQSWFKYLILTYIIVFFIFTFDKNTKNFIQLPFIQEVKFIIEKQFQDPDPEFTVHSNKPIKISGSSQLHKKHTPVYSGAIQVTSGVTFKMITPVDEIWRKRIVRRVHLYGVESCEPRQFALRNGVQWPCGFFVTAWLVSKTIDKNVTCKQVCVVRKIHYAQCFIDGVDIASLGLAEGMMVLPKDQHNFPSPAHYKELQFSAQKAKVGLWSGDFEHPGDWRRRNGAYNPIDPH</sequence>
<evidence type="ECO:0000256" key="1">
    <source>
        <dbReference type="SAM" id="Phobius"/>
    </source>
</evidence>
<reference evidence="2 3" key="1">
    <citation type="submission" date="2012-03" db="EMBL/GenBank/DDBJ databases">
        <title>The Genome Sequence of Bartonella melophagi K-2C.</title>
        <authorList>
            <consortium name="The Broad Institute Genome Sequencing Platform"/>
            <consortium name="The Broad Institute Genome Sequencing Center for Infectious Disease"/>
            <person name="Feldgarden M."/>
            <person name="Kirby J."/>
            <person name="Kosoy M."/>
            <person name="Birtles R."/>
            <person name="Probert W.S."/>
            <person name="Chiaraviglio L."/>
            <person name="Young S.K."/>
            <person name="Zeng Q."/>
            <person name="Gargeya S."/>
            <person name="Fitzgerald M."/>
            <person name="Haas B."/>
            <person name="Abouelleil A."/>
            <person name="Alvarado L."/>
            <person name="Arachchi H.M."/>
            <person name="Berlin A."/>
            <person name="Chapman S.B."/>
            <person name="Gearin G."/>
            <person name="Goldberg J."/>
            <person name="Griggs A."/>
            <person name="Gujja S."/>
            <person name="Hansen M."/>
            <person name="Heiman D."/>
            <person name="Howarth C."/>
            <person name="Larimer J."/>
            <person name="Lui A."/>
            <person name="MacDonald P.J.P."/>
            <person name="McCowen C."/>
            <person name="Montmayeur A."/>
            <person name="Murphy C."/>
            <person name="Neiman D."/>
            <person name="Pearson M."/>
            <person name="Priest M."/>
            <person name="Roberts A."/>
            <person name="Saif S."/>
            <person name="Shea T."/>
            <person name="Sisk P."/>
            <person name="Stolte C."/>
            <person name="Sykes S."/>
            <person name="Wortman J."/>
            <person name="Nusbaum C."/>
            <person name="Birren B."/>
        </authorList>
    </citation>
    <scope>NUCLEOTIDE SEQUENCE [LARGE SCALE GENOMIC DNA]</scope>
    <source>
        <strain evidence="2 3">K-2C</strain>
    </source>
</reference>
<dbReference type="RefSeq" id="WP_007478054.1">
    <property type="nucleotide sequence ID" value="NZ_JH725085.1"/>
</dbReference>
<evidence type="ECO:0000313" key="3">
    <source>
        <dbReference type="Proteomes" id="UP000009017"/>
    </source>
</evidence>